<reference evidence="1 2" key="1">
    <citation type="journal article" date="2019" name="Emerg. Microbes Infect.">
        <title>Comprehensive subspecies identification of 175 nontuberculous mycobacteria species based on 7547 genomic profiles.</title>
        <authorList>
            <person name="Matsumoto Y."/>
            <person name="Kinjo T."/>
            <person name="Motooka D."/>
            <person name="Nabeya D."/>
            <person name="Jung N."/>
            <person name="Uechi K."/>
            <person name="Horii T."/>
            <person name="Iida T."/>
            <person name="Fujita J."/>
            <person name="Nakamura S."/>
        </authorList>
    </citation>
    <scope>NUCLEOTIDE SEQUENCE [LARGE SCALE GENOMIC DNA]</scope>
    <source>
        <strain evidence="1 2">JCM 30723</strain>
    </source>
</reference>
<protein>
    <submittedName>
        <fullName evidence="1">Uncharacterized protein</fullName>
    </submittedName>
</protein>
<organism evidence="1 2">
    <name type="scientific">Mycolicibacter algericus</name>
    <name type="common">Mycobacterium algericum</name>
    <dbReference type="NCBI Taxonomy" id="1288388"/>
    <lineage>
        <taxon>Bacteria</taxon>
        <taxon>Bacillati</taxon>
        <taxon>Actinomycetota</taxon>
        <taxon>Actinomycetes</taxon>
        <taxon>Mycobacteriales</taxon>
        <taxon>Mycobacteriaceae</taxon>
        <taxon>Mycolicibacter</taxon>
    </lineage>
</organism>
<dbReference type="AlphaFoldDB" id="A0A7I9Y5Y4"/>
<name>A0A7I9Y5Y4_MYCAL</name>
<comment type="caution">
    <text evidence="1">The sequence shown here is derived from an EMBL/GenBank/DDBJ whole genome shotgun (WGS) entry which is preliminary data.</text>
</comment>
<sequence length="119" mass="12605">MVKTSGVYAAAGAAHGLPYTKSRAPPSSGRRQRKRSIRDRCVIVILEDVPTGHIARGATEARTFVQSALRLAPGASYEVLAALVNGEQFAVEWVMRPAGLHGASVGTARTGNVTTSRDF</sequence>
<evidence type="ECO:0000313" key="2">
    <source>
        <dbReference type="Proteomes" id="UP000465305"/>
    </source>
</evidence>
<dbReference type="InterPro" id="IPR032710">
    <property type="entry name" value="NTF2-like_dom_sf"/>
</dbReference>
<evidence type="ECO:0000313" key="1">
    <source>
        <dbReference type="EMBL" id="GFG84007.1"/>
    </source>
</evidence>
<proteinExistence type="predicted"/>
<accession>A0A7I9Y5Y4</accession>
<dbReference type="EMBL" id="BLKY01000001">
    <property type="protein sequence ID" value="GFG84007.1"/>
    <property type="molecule type" value="Genomic_DNA"/>
</dbReference>
<dbReference type="SUPFAM" id="SSF54427">
    <property type="entry name" value="NTF2-like"/>
    <property type="match status" value="1"/>
</dbReference>
<gene>
    <name evidence="1" type="ORF">MALGJ_06830</name>
</gene>
<dbReference type="Proteomes" id="UP000465305">
    <property type="component" value="Unassembled WGS sequence"/>
</dbReference>
<dbReference type="Gene3D" id="3.10.450.50">
    <property type="match status" value="1"/>
</dbReference>